<reference evidence="8 9" key="1">
    <citation type="submission" date="2016-06" db="EMBL/GenBank/DDBJ databases">
        <title>Discovery of anaerobic lithoheterotrophic haloarchaeon capable of sulfur respiration by hydrogen and formate.</title>
        <authorList>
            <person name="Sorokin D.Y."/>
            <person name="Kublanov I.V."/>
            <person name="Roman P."/>
            <person name="Sinninghe Damste J.S."/>
            <person name="Golyshin P.N."/>
            <person name="Rojo D."/>
            <person name="Ciordia S."/>
            <person name="Mena Md.C."/>
            <person name="Ferrer M."/>
            <person name="Smedile F."/>
            <person name="Messina E."/>
            <person name="La Cono V."/>
            <person name="Yakimov M.M."/>
        </authorList>
    </citation>
    <scope>NUCLEOTIDE SEQUENCE [LARGE SCALE GENOMIC DNA]</scope>
    <source>
        <strain evidence="8 9">HTSR1</strain>
    </source>
</reference>
<feature type="transmembrane region" description="Helical" evidence="6">
    <location>
        <begin position="294"/>
        <end position="314"/>
    </location>
</feature>
<evidence type="ECO:0000256" key="6">
    <source>
        <dbReference type="SAM" id="Phobius"/>
    </source>
</evidence>
<dbReference type="PANTHER" id="PTHR33406">
    <property type="entry name" value="MEMBRANE PROTEIN MJ1562-RELATED"/>
    <property type="match status" value="1"/>
</dbReference>
<dbReference type="STRING" id="1873524.HSR6_1171"/>
<organism evidence="8 9">
    <name type="scientific">Halodesulfurarchaeum formicicum</name>
    <dbReference type="NCBI Taxonomy" id="1873524"/>
    <lineage>
        <taxon>Archaea</taxon>
        <taxon>Methanobacteriati</taxon>
        <taxon>Methanobacteriota</taxon>
        <taxon>Stenosarchaea group</taxon>
        <taxon>Halobacteria</taxon>
        <taxon>Halobacteriales</taxon>
        <taxon>Halobacteriaceae</taxon>
        <taxon>Halodesulfurarchaeum</taxon>
    </lineage>
</organism>
<evidence type="ECO:0000256" key="5">
    <source>
        <dbReference type="ARBA" id="ARBA00023136"/>
    </source>
</evidence>
<sequence>MDHDAIVEQIAGIVSQRSRTVILVFLVITLLMSAGLGNVSTETGTSQFSEGTDAEAALQDVNREFGPAFAADEGTTQLIQVSENALSKPALLTMLRTQQRLEDRTELRVTATRSAASTIATTLDPSARSVADQIRAVERATPKQIDAAVRTATAQPGLTGILSTDFNRESATAGATIAVITHEVPAGLASGAGTSGDSPLQSIQLETQRVVAAGGGDIRVFGSGIISAEFASVIFDSLILVIPAAILLIVTFLIYAYRDPLDLAVGLLALVMTIVWTFGFMGLAGIPFTQMLTAVPPLLLAVGIDFGIHSVNRYREERVTGVGIAESMNVMTRQLIVAFFIVTGSTVIGFAANLTSSLPPLRDFGLIAAIGIIFTFLIFGIFLPALKLEVDRYRERTGFPAFASAPIGREGSVLGSALDVGVLIARRGPRIFLAVLLVSGLAAGAYGTGIDTSFSEEDFLPPEEVPDYLASLPEPFAPETYTVTRDLNFLEAEFESAARDSVTVYVSDSMRRDTALQSIEHANRDPPDAILQDGRQAAATSIIDVIDDYRAADPQFDALVERNDRNDDGVPDDDLTTIYDELFASPYASQASQYLTEDYRSARIVYDTEAESSQKAISADAKTLADQYRLSATATGQIVVFQAVSDTILDSAVRSLAVALGFTAIFLLFIYRVLEGSATLGIVNLVPIILTVTFIIGTMRALGIPFNAMTATVLSIAIGLGIDYSAHMTHRFADEYDGSNLHDALDETVFGTGGALTGSMLTTATGIGVLVIAVTPILGQFGFVTGIAIVYSYLTSVLVLPSVVVVWESVGGLSLP</sequence>
<keyword evidence="4 6" id="KW-1133">Transmembrane helix</keyword>
<dbReference type="PANTHER" id="PTHR33406:SF13">
    <property type="entry name" value="MEMBRANE PROTEIN YDFJ"/>
    <property type="match status" value="1"/>
</dbReference>
<feature type="transmembrane region" description="Helical" evidence="6">
    <location>
        <begin position="233"/>
        <end position="256"/>
    </location>
</feature>
<evidence type="ECO:0000313" key="8">
    <source>
        <dbReference type="EMBL" id="AOW80316.1"/>
    </source>
</evidence>
<keyword evidence="3 6" id="KW-0812">Transmembrane</keyword>
<dbReference type="EMBL" id="CP016070">
    <property type="protein sequence ID" value="AOW80316.1"/>
    <property type="molecule type" value="Genomic_DNA"/>
</dbReference>
<dbReference type="InterPro" id="IPR004869">
    <property type="entry name" value="MMPL_dom"/>
</dbReference>
<keyword evidence="5 6" id="KW-0472">Membrane</keyword>
<protein>
    <submittedName>
        <fullName evidence="8">RND transporter</fullName>
    </submittedName>
</protein>
<feature type="transmembrane region" description="Helical" evidence="6">
    <location>
        <begin position="656"/>
        <end position="674"/>
    </location>
</feature>
<evidence type="ECO:0000256" key="3">
    <source>
        <dbReference type="ARBA" id="ARBA00022692"/>
    </source>
</evidence>
<dbReference type="PATRIC" id="fig|1855411.3.peg.1135"/>
<evidence type="ECO:0000256" key="4">
    <source>
        <dbReference type="ARBA" id="ARBA00022989"/>
    </source>
</evidence>
<feature type="transmembrane region" description="Helical" evidence="6">
    <location>
        <begin position="680"/>
        <end position="697"/>
    </location>
</feature>
<accession>A0A1D8S4P1</accession>
<name>A0A1D8S4P1_9EURY</name>
<keyword evidence="2" id="KW-1003">Cell membrane</keyword>
<dbReference type="Proteomes" id="UP000185608">
    <property type="component" value="Chromosome"/>
</dbReference>
<dbReference type="KEGG" id="halh:HTSR_1136"/>
<dbReference type="SUPFAM" id="SSF82866">
    <property type="entry name" value="Multidrug efflux transporter AcrB transmembrane domain"/>
    <property type="match status" value="2"/>
</dbReference>
<feature type="domain" description="SSD" evidence="7">
    <location>
        <begin position="646"/>
        <end position="806"/>
    </location>
</feature>
<feature type="transmembrane region" description="Helical" evidence="6">
    <location>
        <begin position="335"/>
        <end position="352"/>
    </location>
</feature>
<dbReference type="InterPro" id="IPR050545">
    <property type="entry name" value="Mycobact_MmpL"/>
</dbReference>
<dbReference type="AlphaFoldDB" id="A0A1D8S4P1"/>
<feature type="transmembrane region" description="Helical" evidence="6">
    <location>
        <begin position="749"/>
        <end position="774"/>
    </location>
</feature>
<feature type="domain" description="SSD" evidence="7">
    <location>
        <begin position="266"/>
        <end position="389"/>
    </location>
</feature>
<evidence type="ECO:0000259" key="7">
    <source>
        <dbReference type="PROSITE" id="PS50156"/>
    </source>
</evidence>
<evidence type="ECO:0000313" key="9">
    <source>
        <dbReference type="Proteomes" id="UP000185608"/>
    </source>
</evidence>
<evidence type="ECO:0000256" key="1">
    <source>
        <dbReference type="ARBA" id="ARBA00004651"/>
    </source>
</evidence>
<feature type="transmembrane region" description="Helical" evidence="6">
    <location>
        <begin position="263"/>
        <end position="288"/>
    </location>
</feature>
<feature type="transmembrane region" description="Helical" evidence="6">
    <location>
        <begin position="781"/>
        <end position="807"/>
    </location>
</feature>
<feature type="transmembrane region" description="Helical" evidence="6">
    <location>
        <begin position="364"/>
        <end position="386"/>
    </location>
</feature>
<dbReference type="InterPro" id="IPR000731">
    <property type="entry name" value="SSD"/>
</dbReference>
<dbReference type="Pfam" id="PF03176">
    <property type="entry name" value="MMPL"/>
    <property type="match status" value="2"/>
</dbReference>
<gene>
    <name evidence="8" type="ORF">HTSR_1136</name>
</gene>
<feature type="transmembrane region" description="Helical" evidence="6">
    <location>
        <begin position="704"/>
        <end position="722"/>
    </location>
</feature>
<feature type="transmembrane region" description="Helical" evidence="6">
    <location>
        <begin position="21"/>
        <end position="39"/>
    </location>
</feature>
<evidence type="ECO:0000256" key="2">
    <source>
        <dbReference type="ARBA" id="ARBA00022475"/>
    </source>
</evidence>
<dbReference type="PROSITE" id="PS50156">
    <property type="entry name" value="SSD"/>
    <property type="match status" value="2"/>
</dbReference>
<dbReference type="Gene3D" id="1.20.1640.10">
    <property type="entry name" value="Multidrug efflux transporter AcrB transmembrane domain"/>
    <property type="match status" value="2"/>
</dbReference>
<dbReference type="GO" id="GO:0005886">
    <property type="term" value="C:plasma membrane"/>
    <property type="evidence" value="ECO:0007669"/>
    <property type="project" value="UniProtKB-SubCell"/>
</dbReference>
<comment type="subcellular location">
    <subcellularLocation>
        <location evidence="1">Cell membrane</location>
        <topology evidence="1">Multi-pass membrane protein</topology>
    </subcellularLocation>
</comment>
<proteinExistence type="predicted"/>